<name>A0ABY4YS00_9MICO</name>
<protein>
    <submittedName>
        <fullName evidence="1">DUF1801 domain-containing protein</fullName>
    </submittedName>
</protein>
<evidence type="ECO:0000313" key="2">
    <source>
        <dbReference type="Proteomes" id="UP001056455"/>
    </source>
</evidence>
<sequence length="143" mass="15721">MATKDEDSTKLSAQEKAALKERTRELKAAKKGAEAEQAVLDAIAALSEDERPLAERVHALIKEAAPHLAPRTWYGMPAYANADGKVICFFKAASKFDVRYAELGFNELANLDDGNMWPTVFAIVKLTEADEKRIVELVKQAAS</sequence>
<evidence type="ECO:0000313" key="1">
    <source>
        <dbReference type="EMBL" id="USQ79541.1"/>
    </source>
</evidence>
<reference evidence="1" key="1">
    <citation type="submission" date="2022-06" db="EMBL/GenBank/DDBJ databases">
        <title>Ornithinimicrobium HY1793.</title>
        <authorList>
            <person name="Huang Y."/>
        </authorList>
    </citation>
    <scope>NUCLEOTIDE SEQUENCE</scope>
    <source>
        <strain evidence="1">HY1793</strain>
    </source>
</reference>
<accession>A0ABY4YS00</accession>
<dbReference type="EMBL" id="CP099489">
    <property type="protein sequence ID" value="USQ79541.1"/>
    <property type="molecule type" value="Genomic_DNA"/>
</dbReference>
<dbReference type="SUPFAM" id="SSF159888">
    <property type="entry name" value="YdhG-like"/>
    <property type="match status" value="1"/>
</dbReference>
<gene>
    <name evidence="1" type="ORF">NF556_18395</name>
</gene>
<proteinExistence type="predicted"/>
<dbReference type="RefSeq" id="WP_252592648.1">
    <property type="nucleotide sequence ID" value="NZ_CP099489.1"/>
</dbReference>
<organism evidence="1 2">
    <name type="scientific">Ornithinimicrobium faecis</name>
    <dbReference type="NCBI Taxonomy" id="2934158"/>
    <lineage>
        <taxon>Bacteria</taxon>
        <taxon>Bacillati</taxon>
        <taxon>Actinomycetota</taxon>
        <taxon>Actinomycetes</taxon>
        <taxon>Micrococcales</taxon>
        <taxon>Ornithinimicrobiaceae</taxon>
        <taxon>Ornithinimicrobium</taxon>
    </lineage>
</organism>
<dbReference type="Gene3D" id="3.90.1150.200">
    <property type="match status" value="1"/>
</dbReference>
<keyword evidence="2" id="KW-1185">Reference proteome</keyword>
<dbReference type="Proteomes" id="UP001056455">
    <property type="component" value="Chromosome"/>
</dbReference>